<reference evidence="2 3" key="1">
    <citation type="submission" date="2019-03" db="EMBL/GenBank/DDBJ databases">
        <title>Genomics of glacier-inhabiting Cryobacterium strains.</title>
        <authorList>
            <person name="Liu Q."/>
            <person name="Xin Y.-H."/>
        </authorList>
    </citation>
    <scope>NUCLEOTIDE SEQUENCE [LARGE SCALE GENOMIC DNA]</scope>
    <source>
        <strain evidence="2 3">Sr47</strain>
    </source>
</reference>
<evidence type="ECO:0000313" key="3">
    <source>
        <dbReference type="Proteomes" id="UP000297866"/>
    </source>
</evidence>
<keyword evidence="1" id="KW-1133">Transmembrane helix</keyword>
<protein>
    <recommendedName>
        <fullName evidence="4">Sporulation protein</fullName>
    </recommendedName>
</protein>
<dbReference type="EMBL" id="SOEZ01000079">
    <property type="protein sequence ID" value="TFB46484.1"/>
    <property type="molecule type" value="Genomic_DNA"/>
</dbReference>
<gene>
    <name evidence="2" type="ORF">E3O23_16970</name>
</gene>
<dbReference type="AlphaFoldDB" id="A0A4R8U9Q4"/>
<evidence type="ECO:0008006" key="4">
    <source>
        <dbReference type="Google" id="ProtNLM"/>
    </source>
</evidence>
<dbReference type="RefSeq" id="WP_134493108.1">
    <property type="nucleotide sequence ID" value="NZ_SOEZ01000079.1"/>
</dbReference>
<accession>A0A4R8U9Q4</accession>
<dbReference type="Proteomes" id="UP000297866">
    <property type="component" value="Unassembled WGS sequence"/>
</dbReference>
<keyword evidence="1" id="KW-0472">Membrane</keyword>
<proteinExistence type="predicted"/>
<evidence type="ECO:0000313" key="2">
    <source>
        <dbReference type="EMBL" id="TFB46484.1"/>
    </source>
</evidence>
<sequence>MTNLVLKLAENARSVGVRSAYGDPIQVEGVTLVPVALVQYGFGGGDAGESEGGAAGGGGGGMSVPIGAYVKSGNTVRFDPNIVSLLVVAIPFIWVAGHALSRVIRALKK</sequence>
<keyword evidence="1" id="KW-0812">Transmembrane</keyword>
<comment type="caution">
    <text evidence="2">The sequence shown here is derived from an EMBL/GenBank/DDBJ whole genome shotgun (WGS) entry which is preliminary data.</text>
</comment>
<feature type="transmembrane region" description="Helical" evidence="1">
    <location>
        <begin position="82"/>
        <end position="100"/>
    </location>
</feature>
<evidence type="ECO:0000256" key="1">
    <source>
        <dbReference type="SAM" id="Phobius"/>
    </source>
</evidence>
<name>A0A4R8U9Q4_9MICO</name>
<keyword evidence="3" id="KW-1185">Reference proteome</keyword>
<dbReference type="OrthoDB" id="4965215at2"/>
<organism evidence="2 3">
    <name type="scientific">Cryobacterium tagatosivorans</name>
    <dbReference type="NCBI Taxonomy" id="1259199"/>
    <lineage>
        <taxon>Bacteria</taxon>
        <taxon>Bacillati</taxon>
        <taxon>Actinomycetota</taxon>
        <taxon>Actinomycetes</taxon>
        <taxon>Micrococcales</taxon>
        <taxon>Microbacteriaceae</taxon>
        <taxon>Cryobacterium</taxon>
    </lineage>
</organism>